<sequence length="327" mass="36813">MEPLSEIVSDYIAVQIHDGAESPAEHFIRLAESSADATDSNRPDAFEILSTADRGEFWDLIFVGYWTDPTRHARWSEGSALGRWFRDLDPETIDYGAWRECIVVPASRVETVYSSPEREFGLAACAGIELESTTTNGYFGAARDRMPISAIDTLEPSTDYPRRPRPVPSARRRVRAELGANVCAIRSGQYWESATGEQLEDYESVLEPRLLSGMKHLTDNQDATGTLSLRILRSTGTLDAPPRRETSVVGYFRSLDDLETWAAGHPTHHAIHRHAIEKNRQYGDSRTVTTWHEVFVLSDAHHFEYVNCDPATGVLPYARRLWTISDD</sequence>
<comment type="caution">
    <text evidence="7">The sequence shown here is derived from an EMBL/GenBank/DDBJ whole genome shotgun (WGS) entry which is preliminary data.</text>
</comment>
<organism evidence="7 8">
    <name type="scientific">Microbacterium nanhaiense</name>
    <dbReference type="NCBI Taxonomy" id="1301026"/>
    <lineage>
        <taxon>Bacteria</taxon>
        <taxon>Bacillati</taxon>
        <taxon>Actinomycetota</taxon>
        <taxon>Actinomycetes</taxon>
        <taxon>Micrococcales</taxon>
        <taxon>Microbacteriaceae</taxon>
        <taxon>Microbacterium</taxon>
    </lineage>
</organism>
<comment type="cofactor">
    <cofactor evidence="1">
        <name>heme b</name>
        <dbReference type="ChEBI" id="CHEBI:60344"/>
    </cofactor>
</comment>
<evidence type="ECO:0000313" key="8">
    <source>
        <dbReference type="Proteomes" id="UP000638043"/>
    </source>
</evidence>
<dbReference type="InterPro" id="IPR025702">
    <property type="entry name" value="OXD"/>
</dbReference>
<dbReference type="Pfam" id="PF13816">
    <property type="entry name" value="Dehydratase_hem"/>
    <property type="match status" value="1"/>
</dbReference>
<evidence type="ECO:0000313" key="7">
    <source>
        <dbReference type="EMBL" id="GGO67612.1"/>
    </source>
</evidence>
<evidence type="ECO:0000256" key="1">
    <source>
        <dbReference type="ARBA" id="ARBA00001970"/>
    </source>
</evidence>
<keyword evidence="3" id="KW-0479">Metal-binding</keyword>
<dbReference type="EMBL" id="BMMQ01000015">
    <property type="protein sequence ID" value="GGO67612.1"/>
    <property type="molecule type" value="Genomic_DNA"/>
</dbReference>
<evidence type="ECO:0000256" key="2">
    <source>
        <dbReference type="ARBA" id="ARBA00022617"/>
    </source>
</evidence>
<evidence type="ECO:0000256" key="4">
    <source>
        <dbReference type="ARBA" id="ARBA00023004"/>
    </source>
</evidence>
<reference evidence="8" key="1">
    <citation type="journal article" date="2019" name="Int. J. Syst. Evol. Microbiol.">
        <title>The Global Catalogue of Microorganisms (GCM) 10K type strain sequencing project: providing services to taxonomists for standard genome sequencing and annotation.</title>
        <authorList>
            <consortium name="The Broad Institute Genomics Platform"/>
            <consortium name="The Broad Institute Genome Sequencing Center for Infectious Disease"/>
            <person name="Wu L."/>
            <person name="Ma J."/>
        </authorList>
    </citation>
    <scope>NUCLEOTIDE SEQUENCE [LARGE SCALE GENOMIC DNA]</scope>
    <source>
        <strain evidence="8">CGMCC 4.7181</strain>
    </source>
</reference>
<evidence type="ECO:0000256" key="3">
    <source>
        <dbReference type="ARBA" id="ARBA00022723"/>
    </source>
</evidence>
<keyword evidence="2" id="KW-0349">Heme</keyword>
<keyword evidence="5" id="KW-0456">Lyase</keyword>
<comment type="similarity">
    <text evidence="6">Belongs to the heme-containing dehydratase family.</text>
</comment>
<evidence type="ECO:0000256" key="5">
    <source>
        <dbReference type="ARBA" id="ARBA00023239"/>
    </source>
</evidence>
<keyword evidence="8" id="KW-1185">Reference proteome</keyword>
<dbReference type="RefSeq" id="WP_222843238.1">
    <property type="nucleotide sequence ID" value="NZ_BMMQ01000015.1"/>
</dbReference>
<dbReference type="Proteomes" id="UP000638043">
    <property type="component" value="Unassembled WGS sequence"/>
</dbReference>
<protein>
    <submittedName>
        <fullName evidence="7">Phenylacetaldoxime dehydratase</fullName>
    </submittedName>
</protein>
<gene>
    <name evidence="7" type="ORF">GCM10010910_29780</name>
</gene>
<accession>A0ABQ2N5L9</accession>
<evidence type="ECO:0000256" key="6">
    <source>
        <dbReference type="ARBA" id="ARBA00034312"/>
    </source>
</evidence>
<name>A0ABQ2N5L9_9MICO</name>
<keyword evidence="4" id="KW-0408">Iron</keyword>
<proteinExistence type="inferred from homology"/>